<evidence type="ECO:0000313" key="3">
    <source>
        <dbReference type="Proteomes" id="UP000317716"/>
    </source>
</evidence>
<reference evidence="2 3" key="1">
    <citation type="journal article" date="2019" name="Nat. Microbiol.">
        <title>Mediterranean grassland soil C-N compound turnover is dependent on rainfall and depth, and is mediated by genomically divergent microorganisms.</title>
        <authorList>
            <person name="Diamond S."/>
            <person name="Andeer P.F."/>
            <person name="Li Z."/>
            <person name="Crits-Christoph A."/>
            <person name="Burstein D."/>
            <person name="Anantharaman K."/>
            <person name="Lane K.R."/>
            <person name="Thomas B.C."/>
            <person name="Pan C."/>
            <person name="Northen T.R."/>
            <person name="Banfield J.F."/>
        </authorList>
    </citation>
    <scope>NUCLEOTIDE SEQUENCE [LARGE SCALE GENOMIC DNA]</scope>
    <source>
        <strain evidence="2">WS_2</strain>
    </source>
</reference>
<feature type="compositionally biased region" description="Basic and acidic residues" evidence="1">
    <location>
        <begin position="164"/>
        <end position="177"/>
    </location>
</feature>
<dbReference type="SUPFAM" id="SSF109854">
    <property type="entry name" value="DinB/YfiT-like putative metalloenzymes"/>
    <property type="match status" value="1"/>
</dbReference>
<feature type="region of interest" description="Disordered" evidence="1">
    <location>
        <begin position="156"/>
        <end position="177"/>
    </location>
</feature>
<organism evidence="2 3">
    <name type="scientific">Eiseniibacteriota bacterium</name>
    <dbReference type="NCBI Taxonomy" id="2212470"/>
    <lineage>
        <taxon>Bacteria</taxon>
        <taxon>Candidatus Eiseniibacteriota</taxon>
    </lineage>
</organism>
<accession>A0A538SYL2</accession>
<evidence type="ECO:0000313" key="2">
    <source>
        <dbReference type="EMBL" id="TMQ56479.1"/>
    </source>
</evidence>
<dbReference type="InterPro" id="IPR034660">
    <property type="entry name" value="DinB/YfiT-like"/>
</dbReference>
<evidence type="ECO:0008006" key="4">
    <source>
        <dbReference type="Google" id="ProtNLM"/>
    </source>
</evidence>
<name>A0A538SYL2_UNCEI</name>
<dbReference type="Proteomes" id="UP000317716">
    <property type="component" value="Unassembled WGS sequence"/>
</dbReference>
<protein>
    <recommendedName>
        <fullName evidence="4">DinB family protein</fullName>
    </recommendedName>
</protein>
<comment type="caution">
    <text evidence="2">The sequence shown here is derived from an EMBL/GenBank/DDBJ whole genome shotgun (WGS) entry which is preliminary data.</text>
</comment>
<dbReference type="AlphaFoldDB" id="A0A538SYL2"/>
<proteinExistence type="predicted"/>
<sequence>MDTGSFATVLRTLFSEIVQGSPDPSARTYLLNRGDAGLLASLDRLSAVAASATHGGSGSIAAHVDHLRYGLSLLNRWAKGVPPPWKDMDWTASWRKNVVSDIEWQKLRDELRREADAWAEVFRKPREVSDVEAGWMAGSVAHLAYHMGAIRQIDRATRGPTAEDEARAEAELRGSRT</sequence>
<gene>
    <name evidence="2" type="ORF">E6K72_05055</name>
</gene>
<dbReference type="EMBL" id="VBOS01000168">
    <property type="protein sequence ID" value="TMQ56479.1"/>
    <property type="molecule type" value="Genomic_DNA"/>
</dbReference>
<evidence type="ECO:0000256" key="1">
    <source>
        <dbReference type="SAM" id="MobiDB-lite"/>
    </source>
</evidence>